<dbReference type="Proteomes" id="UP000032046">
    <property type="component" value="Unassembled WGS sequence"/>
</dbReference>
<dbReference type="Pfam" id="PF09820">
    <property type="entry name" value="AAA-ATPase_like"/>
    <property type="match status" value="1"/>
</dbReference>
<sequence>MTDSRLRRLPVGIQSFKEIREGNYLYVDKSDIVWNMVNLGEKYNYLSRPRRFGKSVLVDTLESYLEGRKDLFEGLKIMQLEKDWKQYPVIRLDMSLAGSTAQAIQSYLSDAFSAYEAIYGITPLSTATLTVRFKNIVTTAFKKTGNKVAILIDEYDSPLQHSWMTAEHTDCTDVYRNVFAVLKACDAFEKFIFITGITKFTQISLFSVLNNLSNISFMPEYAAICGITEEEIGENFMPELKQMSEANGWSVQETHDRLKAYYDGYHFSDDNMVDIYNPYSLVNALKQRKIKNYWASSGATSLLLKFVDNAELRMKNFEHCRIMRNTLELSDVAGGGAELFLYQSGYLTIKDCDEFGYILGFPNEEVKQALYEMVLPALTLREKSDIQSIQANLYAQLGTGQIDEAMKSLKALIADVPYSNKKLASMDMEERYRLIISTILNAIGLNVEVEHMMSTGRIDMTVKTSRYIYVIELKLHNNGGKEAATEQILNRQYMEPFKADKRQVIGLGIELDGEGKGLLDWKRAE</sequence>
<feature type="domain" description="AAA-ATPase-like" evidence="1">
    <location>
        <begin position="10"/>
        <end position="206"/>
    </location>
</feature>
<dbReference type="PANTHER" id="PTHR34825">
    <property type="entry name" value="CONSERVED PROTEIN, WITH A WEAK D-GALACTARATE DEHYDRATASE/ALTRONATE HYDROLASE DOMAIN"/>
    <property type="match status" value="1"/>
</dbReference>
<dbReference type="InterPro" id="IPR012547">
    <property type="entry name" value="PDDEXK_9"/>
</dbReference>
<name>A0A0D0IST6_9BACT</name>
<gene>
    <name evidence="2" type="ORF">ST44_09050</name>
</gene>
<evidence type="ECO:0000313" key="2">
    <source>
        <dbReference type="EMBL" id="KIP61663.1"/>
    </source>
</evidence>
<protein>
    <recommendedName>
        <fullName evidence="1">AAA-ATPase-like domain-containing protein</fullName>
    </recommendedName>
</protein>
<evidence type="ECO:0000259" key="1">
    <source>
        <dbReference type="Pfam" id="PF09820"/>
    </source>
</evidence>
<dbReference type="STRING" id="1602171.ST44_09050"/>
<keyword evidence="3" id="KW-1185">Reference proteome</keyword>
<dbReference type="EMBL" id="JXQK01000064">
    <property type="protein sequence ID" value="KIP61663.1"/>
    <property type="molecule type" value="Genomic_DNA"/>
</dbReference>
<accession>A0A0D0IST6</accession>
<dbReference type="AlphaFoldDB" id="A0A0D0IST6"/>
<evidence type="ECO:0000313" key="3">
    <source>
        <dbReference type="Proteomes" id="UP000032046"/>
    </source>
</evidence>
<dbReference type="InterPro" id="IPR018631">
    <property type="entry name" value="AAA-ATPase-like_dom"/>
</dbReference>
<dbReference type="PANTHER" id="PTHR34825:SF1">
    <property type="entry name" value="AAA-ATPASE-LIKE DOMAIN-CONTAINING PROTEIN"/>
    <property type="match status" value="1"/>
</dbReference>
<dbReference type="RefSeq" id="WP_042519596.1">
    <property type="nucleotide sequence ID" value="NZ_JXQK01000064.1"/>
</dbReference>
<comment type="caution">
    <text evidence="2">The sequence shown here is derived from an EMBL/GenBank/DDBJ whole genome shotgun (WGS) entry which is preliminary data.</text>
</comment>
<reference evidence="2 3" key="1">
    <citation type="submission" date="2015-01" db="EMBL/GenBank/DDBJ databases">
        <title>Comparative genomics of non-oral Prevotella species.</title>
        <authorList>
            <person name="Accetto T."/>
            <person name="Nograsek B."/>
            <person name="Avgustin G."/>
        </authorList>
    </citation>
    <scope>NUCLEOTIDE SEQUENCE [LARGE SCALE GENOMIC DNA]</scope>
    <source>
        <strain evidence="2 3">P5-119</strain>
    </source>
</reference>
<dbReference type="Pfam" id="PF08011">
    <property type="entry name" value="PDDEXK_9"/>
    <property type="match status" value="1"/>
</dbReference>
<organism evidence="2 3">
    <name type="scientific">Prevotella pectinovora</name>
    <dbReference type="NCBI Taxonomy" id="1602169"/>
    <lineage>
        <taxon>Bacteria</taxon>
        <taxon>Pseudomonadati</taxon>
        <taxon>Bacteroidota</taxon>
        <taxon>Bacteroidia</taxon>
        <taxon>Bacteroidales</taxon>
        <taxon>Prevotellaceae</taxon>
        <taxon>Prevotella</taxon>
    </lineage>
</organism>
<proteinExistence type="predicted"/>